<feature type="binding site" evidence="9">
    <location>
        <position position="255"/>
    </location>
    <ligand>
        <name>substrate</name>
    </ligand>
</feature>
<dbReference type="EMBL" id="JRPL02000004">
    <property type="protein sequence ID" value="TLD84189.1"/>
    <property type="molecule type" value="Genomic_DNA"/>
</dbReference>
<comment type="catalytic activity">
    <reaction evidence="9">
        <text>(S)-dihydroorotate + H2O = N-carbamoyl-L-aspartate + H(+)</text>
        <dbReference type="Rhea" id="RHEA:24296"/>
        <dbReference type="ChEBI" id="CHEBI:15377"/>
        <dbReference type="ChEBI" id="CHEBI:15378"/>
        <dbReference type="ChEBI" id="CHEBI:30864"/>
        <dbReference type="ChEBI" id="CHEBI:32814"/>
        <dbReference type="EC" id="3.5.2.3"/>
    </reaction>
</comment>
<evidence type="ECO:0000256" key="2">
    <source>
        <dbReference type="ARBA" id="ARBA00004880"/>
    </source>
</evidence>
<dbReference type="HAMAP" id="MF_00219">
    <property type="entry name" value="PyrC_classII"/>
    <property type="match status" value="1"/>
</dbReference>
<keyword evidence="5 9" id="KW-0479">Metal-binding</keyword>
<feature type="binding site" evidence="9">
    <location>
        <position position="13"/>
    </location>
    <ligand>
        <name>Zn(2+)</name>
        <dbReference type="ChEBI" id="CHEBI:29105"/>
        <label>1</label>
    </ligand>
</feature>
<feature type="binding site" description="via carbamate group" evidence="9">
    <location>
        <position position="106"/>
    </location>
    <ligand>
        <name>Zn(2+)</name>
        <dbReference type="ChEBI" id="CHEBI:29105"/>
        <label>1</label>
    </ligand>
</feature>
<reference evidence="11 12" key="1">
    <citation type="journal article" date="2014" name="Genome Announc.">
        <title>Draft genome sequences of eight enterohepatic helicobacter species isolated from both laboratory and wild rodents.</title>
        <authorList>
            <person name="Sheh A."/>
            <person name="Shen Z."/>
            <person name="Fox J.G."/>
        </authorList>
    </citation>
    <scope>NUCLEOTIDE SEQUENCE [LARGE SCALE GENOMIC DNA]</scope>
    <source>
        <strain evidence="11 12">ATCC 700114</strain>
    </source>
</reference>
<proteinExistence type="inferred from homology"/>
<dbReference type="InterPro" id="IPR032466">
    <property type="entry name" value="Metal_Hydrolase"/>
</dbReference>
<dbReference type="GO" id="GO:0004151">
    <property type="term" value="F:dihydroorotase activity"/>
    <property type="evidence" value="ECO:0007669"/>
    <property type="project" value="UniProtKB-UniRule"/>
</dbReference>
<dbReference type="Gene3D" id="3.20.20.140">
    <property type="entry name" value="Metal-dependent hydrolases"/>
    <property type="match status" value="1"/>
</dbReference>
<feature type="binding site" evidence="9">
    <location>
        <position position="251"/>
    </location>
    <ligand>
        <name>Zn(2+)</name>
        <dbReference type="ChEBI" id="CHEBI:29105"/>
        <label>1</label>
    </ligand>
</feature>
<evidence type="ECO:0000256" key="5">
    <source>
        <dbReference type="ARBA" id="ARBA00022723"/>
    </source>
</evidence>
<feature type="binding site" evidence="9">
    <location>
        <position position="145"/>
    </location>
    <ligand>
        <name>Zn(2+)</name>
        <dbReference type="ChEBI" id="CHEBI:29105"/>
        <label>2</label>
    </ligand>
</feature>
<dbReference type="Pfam" id="PF04909">
    <property type="entry name" value="Amidohydro_2"/>
    <property type="match status" value="1"/>
</dbReference>
<dbReference type="OrthoDB" id="9808095at2"/>
<evidence type="ECO:0000256" key="9">
    <source>
        <dbReference type="HAMAP-Rule" id="MF_00219"/>
    </source>
</evidence>
<gene>
    <name evidence="9 11" type="primary">pyrC</name>
    <name evidence="11" type="ORF">LS81_003020</name>
</gene>
<evidence type="ECO:0000256" key="4">
    <source>
        <dbReference type="ARBA" id="ARBA00012860"/>
    </source>
</evidence>
<dbReference type="EC" id="3.5.2.3" evidence="4 9"/>
<evidence type="ECO:0000259" key="10">
    <source>
        <dbReference type="Pfam" id="PF04909"/>
    </source>
</evidence>
<dbReference type="GO" id="GO:0005829">
    <property type="term" value="C:cytosol"/>
    <property type="evidence" value="ECO:0007669"/>
    <property type="project" value="TreeGrafter"/>
</dbReference>
<comment type="pathway">
    <text evidence="2 9">Pyrimidine metabolism; UMP biosynthesis via de novo pathway; (S)-dihydroorotate from bicarbonate: step 3/3.</text>
</comment>
<dbReference type="UniPathway" id="UPA00070">
    <property type="reaction ID" value="UER00117"/>
</dbReference>
<dbReference type="GO" id="GO:0008270">
    <property type="term" value="F:zinc ion binding"/>
    <property type="evidence" value="ECO:0007669"/>
    <property type="project" value="UniProtKB-UniRule"/>
</dbReference>
<evidence type="ECO:0000256" key="6">
    <source>
        <dbReference type="ARBA" id="ARBA00022801"/>
    </source>
</evidence>
<feature type="binding site" evidence="9">
    <location>
        <position position="265"/>
    </location>
    <ligand>
        <name>substrate</name>
    </ligand>
</feature>
<keyword evidence="7 9" id="KW-0862">Zinc</keyword>
<dbReference type="PROSITE" id="PS00483">
    <property type="entry name" value="DIHYDROOROTASE_2"/>
    <property type="match status" value="1"/>
</dbReference>
<evidence type="ECO:0000256" key="1">
    <source>
        <dbReference type="ARBA" id="ARBA00002368"/>
    </source>
</evidence>
<dbReference type="PANTHER" id="PTHR43137:SF1">
    <property type="entry name" value="DIHYDROOROTASE"/>
    <property type="match status" value="1"/>
</dbReference>
<comment type="caution">
    <text evidence="9">Lacks conserved residue(s) required for the propagation of feature annotation.</text>
</comment>
<protein>
    <recommendedName>
        <fullName evidence="4 9">Dihydroorotase</fullName>
        <shortName evidence="9">DHOase</shortName>
        <ecNumber evidence="4 9">3.5.2.3</ecNumber>
    </recommendedName>
</protein>
<dbReference type="InterPro" id="IPR004721">
    <property type="entry name" value="DHOdimr"/>
</dbReference>
<feature type="modified residue" description="N6-carboxylysine" evidence="9">
    <location>
        <position position="106"/>
    </location>
</feature>
<comment type="caution">
    <text evidence="11">The sequence shown here is derived from an EMBL/GenBank/DDBJ whole genome shotgun (WGS) entry which is preliminary data.</text>
</comment>
<name>A0A4U8SDH5_9HELI</name>
<dbReference type="SUPFAM" id="SSF51556">
    <property type="entry name" value="Metallo-dependent hydrolases"/>
    <property type="match status" value="1"/>
</dbReference>
<dbReference type="Proteomes" id="UP000029878">
    <property type="component" value="Unassembled WGS sequence"/>
</dbReference>
<feature type="binding site" evidence="9">
    <location>
        <position position="41"/>
    </location>
    <ligand>
        <name>substrate</name>
    </ligand>
</feature>
<feature type="binding site" evidence="9">
    <location>
        <position position="145"/>
    </location>
    <ligand>
        <name>substrate</name>
    </ligand>
</feature>
<feature type="active site" evidence="9">
    <location>
        <position position="251"/>
    </location>
</feature>
<dbReference type="GO" id="GO:0044205">
    <property type="term" value="P:'de novo' UMP biosynthetic process"/>
    <property type="evidence" value="ECO:0007669"/>
    <property type="project" value="UniProtKB-UniRule"/>
</dbReference>
<feature type="domain" description="Amidohydrolase-related" evidence="10">
    <location>
        <begin position="10"/>
        <end position="303"/>
    </location>
</feature>
<dbReference type="RefSeq" id="WP_034344464.1">
    <property type="nucleotide sequence ID" value="NZ_FZNG01000027.1"/>
</dbReference>
<sequence>MDTIILQNPIDMHIHLRQDSMLEAVLPYSARHFSALLAMPNLNPPLMDIEAILAYKKEIMRITQIDSEKNGLKGDHFVPLIALYIHDNLTIEMLKQAHLAGVKILKLYPKGATTNAENGVSDVLCPHLLTLLEEAQKLNMILSIHGESAGFSMDREKEFLEVFSELARTFPKLTIIIEHLSDRHSLECIHKYENLYGTITLHHMLLTLDDVIGGKLNPFMFCKPVVKTPADRDAILQAALSGDSKISFGSDSAPHTIQAKLEGAAGIFSAPILLEALCTLFAKHNRLENLPQFLSLNAQKIYDIKLPFTKQITLKKDSFSFGESIESKLGNIAVFMGKSSLDYRVHEIEIL</sequence>
<evidence type="ECO:0000256" key="8">
    <source>
        <dbReference type="ARBA" id="ARBA00022975"/>
    </source>
</evidence>
<keyword evidence="6 9" id="KW-0378">Hydrolase</keyword>
<evidence type="ECO:0000256" key="3">
    <source>
        <dbReference type="ARBA" id="ARBA00005631"/>
    </source>
</evidence>
<organism evidence="11 12">
    <name type="scientific">Helicobacter trogontum</name>
    <dbReference type="NCBI Taxonomy" id="50960"/>
    <lineage>
        <taxon>Bacteria</taxon>
        <taxon>Pseudomonadati</taxon>
        <taxon>Campylobacterota</taxon>
        <taxon>Epsilonproteobacteria</taxon>
        <taxon>Campylobacterales</taxon>
        <taxon>Helicobacteraceae</taxon>
        <taxon>Helicobacter</taxon>
    </lineage>
</organism>
<dbReference type="AlphaFoldDB" id="A0A4U8SDH5"/>
<dbReference type="InterPro" id="IPR006680">
    <property type="entry name" value="Amidohydro-rel"/>
</dbReference>
<feature type="binding site" evidence="9">
    <location>
        <position position="179"/>
    </location>
    <ligand>
        <name>Zn(2+)</name>
        <dbReference type="ChEBI" id="CHEBI:29105"/>
        <label>2</label>
    </ligand>
</feature>
<evidence type="ECO:0000313" key="11">
    <source>
        <dbReference type="EMBL" id="TLD84189.1"/>
    </source>
</evidence>
<comment type="cofactor">
    <cofactor evidence="9">
        <name>Zn(2+)</name>
        <dbReference type="ChEBI" id="CHEBI:29105"/>
    </cofactor>
    <text evidence="9">Binds 2 Zn(2+) ions per subunit.</text>
</comment>
<dbReference type="PANTHER" id="PTHR43137">
    <property type="entry name" value="DIHYDROOROTASE"/>
    <property type="match status" value="1"/>
</dbReference>
<dbReference type="GO" id="GO:0006207">
    <property type="term" value="P:'de novo' pyrimidine nucleobase biosynthetic process"/>
    <property type="evidence" value="ECO:0007669"/>
    <property type="project" value="TreeGrafter"/>
</dbReference>
<comment type="function">
    <text evidence="1 9">Catalyzes the reversible cyclization of carbamoyl aspartate to dihydroorotate.</text>
</comment>
<evidence type="ECO:0000313" key="12">
    <source>
        <dbReference type="Proteomes" id="UP000029878"/>
    </source>
</evidence>
<feature type="binding site" evidence="9">
    <location>
        <begin position="15"/>
        <end position="17"/>
    </location>
    <ligand>
        <name>substrate</name>
    </ligand>
</feature>
<comment type="subunit">
    <text evidence="9">Homodimer.</text>
</comment>
<comment type="similarity">
    <text evidence="3 9">Belongs to the metallo-dependent hydrolases superfamily. DHOase family. Class II DHOase subfamily.</text>
</comment>
<evidence type="ECO:0000256" key="7">
    <source>
        <dbReference type="ARBA" id="ARBA00022833"/>
    </source>
</evidence>
<dbReference type="NCBIfam" id="TIGR00856">
    <property type="entry name" value="pyrC_dimer"/>
    <property type="match status" value="1"/>
</dbReference>
<keyword evidence="8 9" id="KW-0665">Pyrimidine biosynthesis</keyword>
<feature type="binding site" evidence="9">
    <location>
        <position position="15"/>
    </location>
    <ligand>
        <name>Zn(2+)</name>
        <dbReference type="ChEBI" id="CHEBI:29105"/>
        <label>1</label>
    </ligand>
</feature>
<dbReference type="PIRSF" id="PIRSF001237">
    <property type="entry name" value="DHOdimr"/>
    <property type="match status" value="1"/>
</dbReference>
<dbReference type="InterPro" id="IPR002195">
    <property type="entry name" value="Dihydroorotase_CS"/>
</dbReference>
<feature type="binding site" description="via carbamate group" evidence="9">
    <location>
        <position position="106"/>
    </location>
    <ligand>
        <name>Zn(2+)</name>
        <dbReference type="ChEBI" id="CHEBI:29105"/>
        <label>2</label>
    </ligand>
</feature>
<accession>A0A4U8SDH5</accession>